<dbReference type="PANTHER" id="PTHR11139:SF1">
    <property type="entry name" value="TRANSFORMATION_TRANSCRIPTION DOMAIN-ASSOCIATED PROTEIN"/>
    <property type="match status" value="1"/>
</dbReference>
<dbReference type="Gene3D" id="1.10.1070.11">
    <property type="entry name" value="Phosphatidylinositol 3-/4-kinase, catalytic domain"/>
    <property type="match status" value="1"/>
</dbReference>
<dbReference type="InterPro" id="IPR000403">
    <property type="entry name" value="PI3/4_kinase_cat_dom"/>
</dbReference>
<evidence type="ECO:0000256" key="1">
    <source>
        <dbReference type="ARBA" id="ARBA00007234"/>
    </source>
</evidence>
<dbReference type="InterPro" id="IPR011990">
    <property type="entry name" value="TPR-like_helical_dom_sf"/>
</dbReference>
<evidence type="ECO:0000259" key="3">
    <source>
        <dbReference type="PROSITE" id="PS50290"/>
    </source>
</evidence>
<dbReference type="GO" id="GO:0005634">
    <property type="term" value="C:nucleus"/>
    <property type="evidence" value="ECO:0007669"/>
    <property type="project" value="TreeGrafter"/>
</dbReference>
<dbReference type="Pfam" id="PF00454">
    <property type="entry name" value="PI3_PI4_kinase"/>
    <property type="match status" value="1"/>
</dbReference>
<dbReference type="SMART" id="SM01343">
    <property type="entry name" value="FATC"/>
    <property type="match status" value="1"/>
</dbReference>
<proteinExistence type="inferred from homology"/>
<sequence>MQPYGPGQAQGPAPGAPRPALPPAQVKQEAPTQSSLGPPVTHIEPTPTPGPGPQSDAAAPIDVDASSPQKGEDAAPGSADKPAAPAKQYDIPANLLPLMEAHAEFLQTAGQFKVADLLGSLREVAHGEPWLAYHLWVLVFPIVWATLADKKEQQVHLAKPTINLLSKEYHQRQAHHRPNVVQALLEAISLSQPQPKIPSELIKFLGKTYNAWHIAIPLLESHVVLFPTETRCFDALAELYSMLSAEDVLFGLWKKRCAVPETRAGLACLQHGLVERAQDVFLEAMQKQHAGAYAGSMTEEAAAASKGEQSLWQSQYLSCCAELHQWDVVAEYARSTENYSLLMDCLWKLHDWGTLKEAVLPKAQVEEGPQSLMIKAYVCLQEGAVMEGDARISQAIQKALERWWALPEVGVVPLVPLLAQFQPLVELQESTRILMDLGSAQRPDHQYTDLKDIMETWRLRTPNEWERLSVWSNCMVWRNHIYNIVINAFKHLQEMVPHLHQLGYRDKAWSVNRLGCVARKHGCYETCKNIINNLYGFNAMEVQEAFVKITQQAKAFLHQPDQLLGGLNLINGQNLEYWTSQPSHQAELFRLKAIFLQKLNEVEAASSAFSTSLTLWPQLAEGWLSWGAYCDSMYQAHPATAWLEYAVSSYLQAVRGGSAGARALLPRILQLLSFDNESGAVGKALDRCKDIPLWVWLMWIPQLLMGLQRAEMPHVKRILLQIAVYFPQALYQNLRTFLLGWRENAVKAVQEARARAQAEREAAQQAGAKPAAPAGGDAALQASTTSEGGHPAQSTGAPGSTGSAADGRAGGGAPGASPEPPPIEKPSEVFAFEAGKEVMETLRSKHGILAATLEVVVTEIGSKFVGRAEERLLSVTHALLQRCYKLPYSNSADIPVTIRNELAGVCKACFSPDSVTRHGPVMTQYREHFLRDLSPERPTFPATLGDLAARLKSWKAQLQSSVEDSMPACLRLEEESRALAEQSLTDMEMPGQYLAGEEVGADAVVYLECIASNVAIVRRHGTSQRRLTFVGSDGSSRQFLVQTGQHWFNIGGASDERMMQLLRSLNRLLDKHPESRRRHLAWHTPVVVPIWPQVRLVEEAASYCSYGEAYEINCDRYGREPDLAIVHFKRKCCTATGQLMADPQGELRLQAYREIESKVVGENVFSQYMYKTLPTCNAMWTFKKQFTVQMSLSGLLSHLMLIGGRQPNKILFAKTSGRVFQADFHPVYDGRGLLERNEPVPFRLTRNLQVFFTPFGVEGVFVATMAVAAQAALAEHSNLDSVLGMFFRDDIMAWAMKRVAGPTFPTAQLKTLVQANVQHCLARLRQVAPPPQAGEALDADVQRGAHELVDAATDPRNLCRMDPTWQPWF</sequence>
<dbReference type="PANTHER" id="PTHR11139">
    <property type="entry name" value="ATAXIA TELANGIECTASIA MUTATED ATM -RELATED"/>
    <property type="match status" value="1"/>
</dbReference>
<feature type="compositionally biased region" description="Polar residues" evidence="2">
    <location>
        <begin position="783"/>
        <end position="798"/>
    </location>
</feature>
<dbReference type="CDD" id="cd05163">
    <property type="entry name" value="PIKK_TRRAP"/>
    <property type="match status" value="1"/>
</dbReference>
<accession>A0AAW1PU92</accession>
<dbReference type="InterPro" id="IPR003152">
    <property type="entry name" value="FATC_dom"/>
</dbReference>
<feature type="domain" description="FAT" evidence="4">
    <location>
        <begin position="201"/>
        <end position="740"/>
    </location>
</feature>
<feature type="region of interest" description="Disordered" evidence="2">
    <location>
        <begin position="758"/>
        <end position="826"/>
    </location>
</feature>
<dbReference type="GO" id="GO:0006281">
    <property type="term" value="P:DNA repair"/>
    <property type="evidence" value="ECO:0007669"/>
    <property type="project" value="TreeGrafter"/>
</dbReference>
<evidence type="ECO:0000313" key="6">
    <source>
        <dbReference type="EMBL" id="KAK9813189.1"/>
    </source>
</evidence>
<feature type="domain" description="PI3K/PI4K catalytic" evidence="3">
    <location>
        <begin position="1011"/>
        <end position="1353"/>
    </location>
</feature>
<reference evidence="6 7" key="1">
    <citation type="journal article" date="2024" name="Nat. Commun.">
        <title>Phylogenomics reveals the evolutionary origins of lichenization in chlorophyte algae.</title>
        <authorList>
            <person name="Puginier C."/>
            <person name="Libourel C."/>
            <person name="Otte J."/>
            <person name="Skaloud P."/>
            <person name="Haon M."/>
            <person name="Grisel S."/>
            <person name="Petersen M."/>
            <person name="Berrin J.G."/>
            <person name="Delaux P.M."/>
            <person name="Dal Grande F."/>
            <person name="Keller J."/>
        </authorList>
    </citation>
    <scope>NUCLEOTIDE SEQUENCE [LARGE SCALE GENOMIC DNA]</scope>
    <source>
        <strain evidence="6 7">SAG 2043</strain>
    </source>
</reference>
<dbReference type="PROSITE" id="PS51190">
    <property type="entry name" value="FATC"/>
    <property type="match status" value="1"/>
</dbReference>
<dbReference type="InterPro" id="IPR046805">
    <property type="entry name" value="Tra1_ring"/>
</dbReference>
<comment type="similarity">
    <text evidence="1">Belongs to the PI3/PI4-kinase family. TRA1 subfamily.</text>
</comment>
<feature type="region of interest" description="Disordered" evidence="2">
    <location>
        <begin position="1"/>
        <end position="85"/>
    </location>
</feature>
<dbReference type="InterPro" id="IPR011009">
    <property type="entry name" value="Kinase-like_dom_sf"/>
</dbReference>
<dbReference type="SUPFAM" id="SSF48452">
    <property type="entry name" value="TPR-like"/>
    <property type="match status" value="1"/>
</dbReference>
<dbReference type="GO" id="GO:0006355">
    <property type="term" value="P:regulation of DNA-templated transcription"/>
    <property type="evidence" value="ECO:0007669"/>
    <property type="project" value="TreeGrafter"/>
</dbReference>
<dbReference type="InterPro" id="IPR036940">
    <property type="entry name" value="PI3/4_kinase_cat_sf"/>
</dbReference>
<keyword evidence="7" id="KW-1185">Reference proteome</keyword>
<dbReference type="SUPFAM" id="SSF56112">
    <property type="entry name" value="Protein kinase-like (PK-like)"/>
    <property type="match status" value="1"/>
</dbReference>
<dbReference type="Pfam" id="PF02259">
    <property type="entry name" value="FAT"/>
    <property type="match status" value="1"/>
</dbReference>
<dbReference type="InterPro" id="IPR050517">
    <property type="entry name" value="DDR_Repair_Kinase"/>
</dbReference>
<dbReference type="InterPro" id="IPR003151">
    <property type="entry name" value="PIK-rel_kinase_FAT"/>
</dbReference>
<dbReference type="EMBL" id="JALJOR010000008">
    <property type="protein sequence ID" value="KAK9813189.1"/>
    <property type="molecule type" value="Genomic_DNA"/>
</dbReference>
<evidence type="ECO:0008006" key="8">
    <source>
        <dbReference type="Google" id="ProtNLM"/>
    </source>
</evidence>
<dbReference type="SMART" id="SM00146">
    <property type="entry name" value="PI3Kc"/>
    <property type="match status" value="1"/>
</dbReference>
<dbReference type="Proteomes" id="UP001489004">
    <property type="component" value="Unassembled WGS sequence"/>
</dbReference>
<evidence type="ECO:0000259" key="5">
    <source>
        <dbReference type="PROSITE" id="PS51190"/>
    </source>
</evidence>
<evidence type="ECO:0000313" key="7">
    <source>
        <dbReference type="Proteomes" id="UP001489004"/>
    </source>
</evidence>
<organism evidence="6 7">
    <name type="scientific">[Myrmecia] bisecta</name>
    <dbReference type="NCBI Taxonomy" id="41462"/>
    <lineage>
        <taxon>Eukaryota</taxon>
        <taxon>Viridiplantae</taxon>
        <taxon>Chlorophyta</taxon>
        <taxon>core chlorophytes</taxon>
        <taxon>Trebouxiophyceae</taxon>
        <taxon>Trebouxiales</taxon>
        <taxon>Trebouxiaceae</taxon>
        <taxon>Myrmecia</taxon>
    </lineage>
</organism>
<feature type="compositionally biased region" description="Low complexity" evidence="2">
    <location>
        <begin position="763"/>
        <end position="782"/>
    </location>
</feature>
<dbReference type="GO" id="GO:0035267">
    <property type="term" value="C:NuA4 histone acetyltransferase complex"/>
    <property type="evidence" value="ECO:0007669"/>
    <property type="project" value="TreeGrafter"/>
</dbReference>
<dbReference type="Pfam" id="PF02260">
    <property type="entry name" value="FATC"/>
    <property type="match status" value="1"/>
</dbReference>
<feature type="compositionally biased region" description="Low complexity" evidence="2">
    <location>
        <begin position="1"/>
        <end position="13"/>
    </location>
</feature>
<dbReference type="PROSITE" id="PS51189">
    <property type="entry name" value="FAT"/>
    <property type="match status" value="1"/>
</dbReference>
<dbReference type="InterPro" id="IPR014009">
    <property type="entry name" value="PIK_FAT"/>
</dbReference>
<comment type="caution">
    <text evidence="6">The sequence shown here is derived from an EMBL/GenBank/DDBJ whole genome shotgun (WGS) entry which is preliminary data.</text>
</comment>
<dbReference type="Pfam" id="PF20206">
    <property type="entry name" value="Tra1_ring"/>
    <property type="match status" value="1"/>
</dbReference>
<gene>
    <name evidence="6" type="ORF">WJX72_010368</name>
</gene>
<feature type="domain" description="FATC" evidence="5">
    <location>
        <begin position="1335"/>
        <end position="1369"/>
    </location>
</feature>
<name>A0AAW1PU92_9CHLO</name>
<protein>
    <recommendedName>
        <fullName evidence="8">Non-specific serine/threonine protein kinase</fullName>
    </recommendedName>
</protein>
<dbReference type="PROSITE" id="PS50290">
    <property type="entry name" value="PI3_4_KINASE_3"/>
    <property type="match status" value="1"/>
</dbReference>
<dbReference type="GO" id="GO:0000124">
    <property type="term" value="C:SAGA complex"/>
    <property type="evidence" value="ECO:0007669"/>
    <property type="project" value="TreeGrafter"/>
</dbReference>
<evidence type="ECO:0000259" key="4">
    <source>
        <dbReference type="PROSITE" id="PS51189"/>
    </source>
</evidence>
<dbReference type="GO" id="GO:0004672">
    <property type="term" value="F:protein kinase activity"/>
    <property type="evidence" value="ECO:0007669"/>
    <property type="project" value="UniProtKB-ARBA"/>
</dbReference>
<evidence type="ECO:0000256" key="2">
    <source>
        <dbReference type="SAM" id="MobiDB-lite"/>
    </source>
</evidence>